<name>A0A3D8GKK4_9BACI</name>
<keyword evidence="1" id="KW-0812">Transmembrane</keyword>
<dbReference type="EMBL" id="QNQT01000015">
    <property type="protein sequence ID" value="RDU34980.1"/>
    <property type="molecule type" value="Genomic_DNA"/>
</dbReference>
<organism evidence="2 3">
    <name type="scientific">Neobacillus piezotolerans</name>
    <dbReference type="NCBI Taxonomy" id="2259171"/>
    <lineage>
        <taxon>Bacteria</taxon>
        <taxon>Bacillati</taxon>
        <taxon>Bacillota</taxon>
        <taxon>Bacilli</taxon>
        <taxon>Bacillales</taxon>
        <taxon>Bacillaceae</taxon>
        <taxon>Neobacillus</taxon>
    </lineage>
</organism>
<keyword evidence="3" id="KW-1185">Reference proteome</keyword>
<evidence type="ECO:0000256" key="1">
    <source>
        <dbReference type="SAM" id="Phobius"/>
    </source>
</evidence>
<feature type="transmembrane region" description="Helical" evidence="1">
    <location>
        <begin position="111"/>
        <end position="130"/>
    </location>
</feature>
<evidence type="ECO:0000313" key="3">
    <source>
        <dbReference type="Proteomes" id="UP000257144"/>
    </source>
</evidence>
<dbReference type="AlphaFoldDB" id="A0A3D8GKK4"/>
<evidence type="ECO:0008006" key="4">
    <source>
        <dbReference type="Google" id="ProtNLM"/>
    </source>
</evidence>
<comment type="caution">
    <text evidence="2">The sequence shown here is derived from an EMBL/GenBank/DDBJ whole genome shotgun (WGS) entry which is preliminary data.</text>
</comment>
<dbReference type="OrthoDB" id="849477at2"/>
<feature type="transmembrane region" description="Helical" evidence="1">
    <location>
        <begin position="82"/>
        <end position="105"/>
    </location>
</feature>
<protein>
    <recommendedName>
        <fullName evidence="4">Integral inner membrane protein</fullName>
    </recommendedName>
</protein>
<proteinExistence type="predicted"/>
<keyword evidence="1" id="KW-0472">Membrane</keyword>
<keyword evidence="1" id="KW-1133">Transmembrane helix</keyword>
<gene>
    <name evidence="2" type="ORF">DRW41_20400</name>
</gene>
<reference evidence="2 3" key="1">
    <citation type="submission" date="2018-07" db="EMBL/GenBank/DDBJ databases">
        <title>Bacillus sp. YLB-04 draft genome sequence.</title>
        <authorList>
            <person name="Yu L."/>
            <person name="Tang X."/>
        </authorList>
    </citation>
    <scope>NUCLEOTIDE SEQUENCE [LARGE SCALE GENOMIC DNA]</scope>
    <source>
        <strain evidence="2 3">YLB-04</strain>
    </source>
</reference>
<accession>A0A3D8GKK4</accession>
<dbReference type="RefSeq" id="WP_115453880.1">
    <property type="nucleotide sequence ID" value="NZ_QNQT01000015.1"/>
</dbReference>
<sequence>MFSWNDMITFVWAFFIVLPLTSFVHASGHTFFVVLFGGKPVLTMGRGRKLFSVGTFHVHSLYFVDASCQYTEIKNESRWKYAVIYAGGIIFNAISILIVNSLIHLDIWPKHLFFYQFVYFSVYFIFFALLPIEYGKDNPSDGKAVYTVLKYGKTIKEID</sequence>
<dbReference type="Proteomes" id="UP000257144">
    <property type="component" value="Unassembled WGS sequence"/>
</dbReference>
<evidence type="ECO:0000313" key="2">
    <source>
        <dbReference type="EMBL" id="RDU34980.1"/>
    </source>
</evidence>